<dbReference type="GO" id="GO:0050660">
    <property type="term" value="F:flavin adenine dinucleotide binding"/>
    <property type="evidence" value="ECO:0007669"/>
    <property type="project" value="InterPro"/>
</dbReference>
<keyword evidence="4 10" id="KW-0732">Signal</keyword>
<evidence type="ECO:0000259" key="12">
    <source>
        <dbReference type="PROSITE" id="PS00624"/>
    </source>
</evidence>
<dbReference type="InterPro" id="IPR007867">
    <property type="entry name" value="GMC_OxRtase_C"/>
</dbReference>
<dbReference type="SUPFAM" id="SSF51905">
    <property type="entry name" value="FAD/NAD(P)-binding domain"/>
    <property type="match status" value="1"/>
</dbReference>
<dbReference type="PANTHER" id="PTHR11552">
    <property type="entry name" value="GLUCOSE-METHANOL-CHOLINE GMC OXIDOREDUCTASE"/>
    <property type="match status" value="1"/>
</dbReference>
<feature type="domain" description="Glucose-methanol-choline oxidoreductase N-terminal" evidence="12">
    <location>
        <begin position="307"/>
        <end position="321"/>
    </location>
</feature>
<evidence type="ECO:0000256" key="2">
    <source>
        <dbReference type="ARBA" id="ARBA00010790"/>
    </source>
</evidence>
<sequence length="622" mass="66972">MSRVLVWPTLVFLGVASASVLPRSLTTDGASFASQTFDYVIVGGGTAGLAVAARLAENSSVTVGVIEAGEYIVDDPLIDTPQLFGKTQGNAKYDWMFESVAQPGLNNRAMAMPRGKVLGGSSALNYMAFDRASKAEYDAWAKLGSSGWNWKGITPYMKIAEDFTNVDPFRNYTHSSSDVYPSQGIHGPIGSSYNAWYSDVTTPYAESLVKLGIPANFDPDSGNAFGIYNCAMSVNRTTGKRSYAASTYYAYNAERSNFVVLTGGQATKINFSNKTVGGNQVATGVSFVSGSTTYTVNVRKEVILSAGSLQSPQLLELSGIGNSTILKQFGIKPLVNLPGVGENLQDHVFIPTSYELKPGKTTFDLLRNNATYAAEAQAQYAATHDGIYAATHSAFSFVNLASYVNNSTIQSMKTKLDQEIAASGTTAMERAQFAIQKQWLNQKLGHMEVIMYPGYFAFSAPKENTAYMSLLMAIQHPFSRGNIHIGSADPLVKGIYDPKYFSKSIDLDTLVEAIKFGLKVSQTEPIASSIVARQDPTPEVTSDEDIATYIKTYVESVYHPIGTAALAPKALGGVVNNKLEVYGTKNVRVVDASVIPIHMGTHITRTIYGIAEKAAAMIKSGN</sequence>
<comment type="cofactor">
    <cofactor evidence="1 8">
        <name>FAD</name>
        <dbReference type="ChEBI" id="CHEBI:57692"/>
    </cofactor>
</comment>
<keyword evidence="3 9" id="KW-0285">Flavoprotein</keyword>
<dbReference type="SUPFAM" id="SSF54373">
    <property type="entry name" value="FAD-linked reductases, C-terminal domain"/>
    <property type="match status" value="1"/>
</dbReference>
<evidence type="ECO:0000313" key="13">
    <source>
        <dbReference type="EMBL" id="KEP51005.1"/>
    </source>
</evidence>
<dbReference type="PANTHER" id="PTHR11552:SF201">
    <property type="entry name" value="GLUCOSE-METHANOL-CHOLINE OXIDOREDUCTASE N-TERMINAL DOMAIN-CONTAINING PROTEIN"/>
    <property type="match status" value="1"/>
</dbReference>
<dbReference type="PROSITE" id="PS00623">
    <property type="entry name" value="GMC_OXRED_1"/>
    <property type="match status" value="1"/>
</dbReference>
<evidence type="ECO:0000256" key="6">
    <source>
        <dbReference type="ARBA" id="ARBA00023002"/>
    </source>
</evidence>
<evidence type="ECO:0000256" key="3">
    <source>
        <dbReference type="ARBA" id="ARBA00022630"/>
    </source>
</evidence>
<evidence type="ECO:0000256" key="9">
    <source>
        <dbReference type="RuleBase" id="RU003968"/>
    </source>
</evidence>
<comment type="caution">
    <text evidence="13">The sequence shown here is derived from an EMBL/GenBank/DDBJ whole genome shotgun (WGS) entry which is preliminary data.</text>
</comment>
<dbReference type="Gene3D" id="3.30.560.10">
    <property type="entry name" value="Glucose Oxidase, domain 3"/>
    <property type="match status" value="1"/>
</dbReference>
<dbReference type="OrthoDB" id="269227at2759"/>
<feature type="binding site" evidence="8">
    <location>
        <position position="117"/>
    </location>
    <ligand>
        <name>FAD</name>
        <dbReference type="ChEBI" id="CHEBI:57692"/>
    </ligand>
</feature>
<reference evidence="13 14" key="1">
    <citation type="submission" date="2013-12" db="EMBL/GenBank/DDBJ databases">
        <authorList>
            <person name="Cubeta M."/>
            <person name="Pakala S."/>
            <person name="Fedorova N."/>
            <person name="Thomas E."/>
            <person name="Dean R."/>
            <person name="Jabaji S."/>
            <person name="Neate S."/>
            <person name="Toda T."/>
            <person name="Tavantzis S."/>
            <person name="Vilgalys R."/>
            <person name="Bharathan N."/>
            <person name="Pakala S."/>
            <person name="Losada L.S."/>
            <person name="Zafar N."/>
            <person name="Nierman W."/>
        </authorList>
    </citation>
    <scope>NUCLEOTIDE SEQUENCE [LARGE SCALE GENOMIC DNA]</scope>
    <source>
        <strain evidence="13 14">123E</strain>
    </source>
</reference>
<dbReference type="Gene3D" id="3.50.50.60">
    <property type="entry name" value="FAD/NAD(P)-binding domain"/>
    <property type="match status" value="1"/>
</dbReference>
<proteinExistence type="inferred from homology"/>
<evidence type="ECO:0000259" key="11">
    <source>
        <dbReference type="PROSITE" id="PS00623"/>
    </source>
</evidence>
<dbReference type="EMBL" id="AZST01000201">
    <property type="protein sequence ID" value="KEP51005.1"/>
    <property type="molecule type" value="Genomic_DNA"/>
</dbReference>
<evidence type="ECO:0000256" key="5">
    <source>
        <dbReference type="ARBA" id="ARBA00022827"/>
    </source>
</evidence>
<dbReference type="PROSITE" id="PS00624">
    <property type="entry name" value="GMC_OXRED_2"/>
    <property type="match status" value="1"/>
</dbReference>
<evidence type="ECO:0000256" key="10">
    <source>
        <dbReference type="SAM" id="SignalP"/>
    </source>
</evidence>
<dbReference type="GO" id="GO:0016614">
    <property type="term" value="F:oxidoreductase activity, acting on CH-OH group of donors"/>
    <property type="evidence" value="ECO:0007669"/>
    <property type="project" value="InterPro"/>
</dbReference>
<evidence type="ECO:0000256" key="8">
    <source>
        <dbReference type="PIRSR" id="PIRSR000137-2"/>
    </source>
</evidence>
<feature type="active site" description="Proton donor" evidence="7">
    <location>
        <position position="559"/>
    </location>
</feature>
<dbReference type="SMR" id="A0A074S0A7"/>
<evidence type="ECO:0000313" key="14">
    <source>
        <dbReference type="Proteomes" id="UP000027456"/>
    </source>
</evidence>
<feature type="chain" id="PRO_5001699775" evidence="10">
    <location>
        <begin position="19"/>
        <end position="622"/>
    </location>
</feature>
<keyword evidence="6" id="KW-0560">Oxidoreductase</keyword>
<feature type="domain" description="Glucose-methanol-choline oxidoreductase N-terminal" evidence="11">
    <location>
        <begin position="115"/>
        <end position="138"/>
    </location>
</feature>
<dbReference type="InterPro" id="IPR000172">
    <property type="entry name" value="GMC_OxRdtase_N"/>
</dbReference>
<keyword evidence="5 8" id="KW-0274">FAD</keyword>
<dbReference type="InterPro" id="IPR012132">
    <property type="entry name" value="GMC_OxRdtase"/>
</dbReference>
<accession>A0A074S0A7</accession>
<evidence type="ECO:0000256" key="1">
    <source>
        <dbReference type="ARBA" id="ARBA00001974"/>
    </source>
</evidence>
<dbReference type="AlphaFoldDB" id="A0A074S0A7"/>
<dbReference type="InterPro" id="IPR036188">
    <property type="entry name" value="FAD/NAD-bd_sf"/>
</dbReference>
<dbReference type="Pfam" id="PF05199">
    <property type="entry name" value="GMC_oxred_C"/>
    <property type="match status" value="1"/>
</dbReference>
<evidence type="ECO:0000256" key="7">
    <source>
        <dbReference type="PIRSR" id="PIRSR000137-1"/>
    </source>
</evidence>
<dbReference type="STRING" id="1423351.A0A074S0A7"/>
<dbReference type="PIRSF" id="PIRSF000137">
    <property type="entry name" value="Alcohol_oxidase"/>
    <property type="match status" value="1"/>
</dbReference>
<dbReference type="Pfam" id="PF00732">
    <property type="entry name" value="GMC_oxred_N"/>
    <property type="match status" value="1"/>
</dbReference>
<feature type="signal peptide" evidence="10">
    <location>
        <begin position="1"/>
        <end position="18"/>
    </location>
</feature>
<feature type="active site" description="Proton acceptor" evidence="7">
    <location>
        <position position="602"/>
    </location>
</feature>
<name>A0A074S0A7_9AGAM</name>
<protein>
    <submittedName>
        <fullName evidence="13">Glucose oxidase-like protein</fullName>
    </submittedName>
</protein>
<keyword evidence="14" id="KW-1185">Reference proteome</keyword>
<gene>
    <name evidence="13" type="ORF">V565_069320</name>
</gene>
<evidence type="ECO:0000256" key="4">
    <source>
        <dbReference type="ARBA" id="ARBA00022729"/>
    </source>
</evidence>
<organism evidence="13 14">
    <name type="scientific">Rhizoctonia solani 123E</name>
    <dbReference type="NCBI Taxonomy" id="1423351"/>
    <lineage>
        <taxon>Eukaryota</taxon>
        <taxon>Fungi</taxon>
        <taxon>Dikarya</taxon>
        <taxon>Basidiomycota</taxon>
        <taxon>Agaricomycotina</taxon>
        <taxon>Agaricomycetes</taxon>
        <taxon>Cantharellales</taxon>
        <taxon>Ceratobasidiaceae</taxon>
        <taxon>Rhizoctonia</taxon>
    </lineage>
</organism>
<dbReference type="HOGENOM" id="CLU_002865_6_0_1"/>
<comment type="similarity">
    <text evidence="2 9">Belongs to the GMC oxidoreductase family.</text>
</comment>
<dbReference type="Proteomes" id="UP000027456">
    <property type="component" value="Unassembled WGS sequence"/>
</dbReference>